<dbReference type="AlphaFoldDB" id="A0A0F9VB83"/>
<dbReference type="SUPFAM" id="SSF53448">
    <property type="entry name" value="Nucleotide-diphospho-sugar transferases"/>
    <property type="match status" value="1"/>
</dbReference>
<gene>
    <name evidence="1" type="ORF">LCGC14_0426880</name>
</gene>
<dbReference type="CDD" id="cd00761">
    <property type="entry name" value="Glyco_tranf_GTA_type"/>
    <property type="match status" value="1"/>
</dbReference>
<comment type="caution">
    <text evidence="1">The sequence shown here is derived from an EMBL/GenBank/DDBJ whole genome shotgun (WGS) entry which is preliminary data.</text>
</comment>
<organism evidence="1">
    <name type="scientific">marine sediment metagenome</name>
    <dbReference type="NCBI Taxonomy" id="412755"/>
    <lineage>
        <taxon>unclassified sequences</taxon>
        <taxon>metagenomes</taxon>
        <taxon>ecological metagenomes</taxon>
    </lineage>
</organism>
<evidence type="ECO:0000313" key="1">
    <source>
        <dbReference type="EMBL" id="KKN70796.1"/>
    </source>
</evidence>
<sequence>MEVAIIIVAASGKQRKCFWPSYNAAEHGIDHDLIVVHRNREHLTSDIENDYGKIIYENKIRPNGELPHKAFGAYREYWNKYKDKYEFFAFISDDVIIKTDGWLLEAVLMLERSDKLGFVGSQIFNGLKKQYPHKSHCRAPIWFAKSERLKDIKWNFNSDHDGEMNLGQQFLAAGYFGAQVGNKFDFAYDALEYSVHFKGHHICHIMEKEQFNSAPGKKISYEKREMINKKILGKLHKEDDSVIVTSPIPHIGQRRLVSQLQPYNGLILDIGSEIAKPYSDDFPFDIQILRGSH</sequence>
<reference evidence="1" key="1">
    <citation type="journal article" date="2015" name="Nature">
        <title>Complex archaea that bridge the gap between prokaryotes and eukaryotes.</title>
        <authorList>
            <person name="Spang A."/>
            <person name="Saw J.H."/>
            <person name="Jorgensen S.L."/>
            <person name="Zaremba-Niedzwiedzka K."/>
            <person name="Martijn J."/>
            <person name="Lind A.E."/>
            <person name="van Eijk R."/>
            <person name="Schleper C."/>
            <person name="Guy L."/>
            <person name="Ettema T.J."/>
        </authorList>
    </citation>
    <scope>NUCLEOTIDE SEQUENCE</scope>
</reference>
<name>A0A0F9VB83_9ZZZZ</name>
<dbReference type="InterPro" id="IPR029044">
    <property type="entry name" value="Nucleotide-diphossugar_trans"/>
</dbReference>
<accession>A0A0F9VB83</accession>
<dbReference type="EMBL" id="LAZR01000396">
    <property type="protein sequence ID" value="KKN70796.1"/>
    <property type="molecule type" value="Genomic_DNA"/>
</dbReference>
<protein>
    <recommendedName>
        <fullName evidence="2">Glycosyltransferase 2-like domain-containing protein</fullName>
    </recommendedName>
</protein>
<evidence type="ECO:0008006" key="2">
    <source>
        <dbReference type="Google" id="ProtNLM"/>
    </source>
</evidence>
<proteinExistence type="predicted"/>